<keyword evidence="7" id="KW-1185">Reference proteome</keyword>
<dbReference type="GO" id="GO:0043709">
    <property type="term" value="P:cell adhesion involved in single-species biofilm formation"/>
    <property type="evidence" value="ECO:0007669"/>
    <property type="project" value="TreeGrafter"/>
</dbReference>
<dbReference type="PANTHER" id="PTHR33420:SF3">
    <property type="entry name" value="FIMBRIAL SUBUNIT ELFA"/>
    <property type="match status" value="1"/>
</dbReference>
<keyword evidence="3 5" id="KW-0732">Signal</keyword>
<gene>
    <name evidence="6" type="ORF">MN210_13315</name>
</gene>
<evidence type="ECO:0000256" key="2">
    <source>
        <dbReference type="ARBA" id="ARBA00006671"/>
    </source>
</evidence>
<sequence length="179" mass="17967">MKKIILATSALVLGSVAAHAADGTVTINGVVTDQTCKVTSGSKDIRVTLPTVGVNSLATAGTTAGRTPFTINLENCKAGNVSVFFETGGNVDAATGNLNNATGTAKNVQVQLLSDKSIVIPVLANAAQSPVTTRAAVVGATETGTTGTAALNYYAQYLATGAATPGTVATSVQYTVNYQ</sequence>
<dbReference type="Gene3D" id="2.60.40.1090">
    <property type="entry name" value="Fimbrial-type adhesion domain"/>
    <property type="match status" value="1"/>
</dbReference>
<feature type="chain" id="PRO_5043725767" evidence="5">
    <location>
        <begin position="21"/>
        <end position="179"/>
    </location>
</feature>
<evidence type="ECO:0000256" key="1">
    <source>
        <dbReference type="ARBA" id="ARBA00004561"/>
    </source>
</evidence>
<name>A0AAT9PHL9_9GAMM</name>
<organism evidence="6 7">
    <name type="scientific">Psychrobacter raelei</name>
    <dbReference type="NCBI Taxonomy" id="2565531"/>
    <lineage>
        <taxon>Bacteria</taxon>
        <taxon>Pseudomonadati</taxon>
        <taxon>Pseudomonadota</taxon>
        <taxon>Gammaproteobacteria</taxon>
        <taxon>Moraxellales</taxon>
        <taxon>Moraxellaceae</taxon>
        <taxon>Psychrobacter</taxon>
    </lineage>
</organism>
<comment type="subcellular location">
    <subcellularLocation>
        <location evidence="1">Fimbrium</location>
    </subcellularLocation>
</comment>
<evidence type="ECO:0000256" key="3">
    <source>
        <dbReference type="ARBA" id="ARBA00022729"/>
    </source>
</evidence>
<protein>
    <submittedName>
        <fullName evidence="6">Fimbrial protein</fullName>
    </submittedName>
</protein>
<dbReference type="InterPro" id="IPR036937">
    <property type="entry name" value="Adhesion_dom_fimbrial_sf"/>
</dbReference>
<dbReference type="Proteomes" id="UP000829560">
    <property type="component" value="Chromosome"/>
</dbReference>
<feature type="signal peptide" evidence="5">
    <location>
        <begin position="1"/>
        <end position="20"/>
    </location>
</feature>
<dbReference type="InterPro" id="IPR008966">
    <property type="entry name" value="Adhesion_dom_sf"/>
</dbReference>
<evidence type="ECO:0000256" key="4">
    <source>
        <dbReference type="ARBA" id="ARBA00023263"/>
    </source>
</evidence>
<accession>A0AAT9PHL9</accession>
<dbReference type="KEGG" id="prae:MN210_13315"/>
<dbReference type="Pfam" id="PF16970">
    <property type="entry name" value="FimA"/>
    <property type="match status" value="1"/>
</dbReference>
<dbReference type="GO" id="GO:0009289">
    <property type="term" value="C:pilus"/>
    <property type="evidence" value="ECO:0007669"/>
    <property type="project" value="UniProtKB-SubCell"/>
</dbReference>
<dbReference type="InterPro" id="IPR039458">
    <property type="entry name" value="FimA-like"/>
</dbReference>
<proteinExistence type="inferred from homology"/>
<dbReference type="EMBL" id="CP093310">
    <property type="protein sequence ID" value="UNK06588.2"/>
    <property type="molecule type" value="Genomic_DNA"/>
</dbReference>
<reference evidence="6" key="1">
    <citation type="submission" date="2024-03" db="EMBL/GenBank/DDBJ databases">
        <title>Psychrobacter raelis sp. nov. isolated from a dog with peritonitis.</title>
        <authorList>
            <person name="Schiavone A."/>
            <person name="Manzulli V."/>
            <person name="Camarda A."/>
            <person name="Cafiero M.A."/>
            <person name="Vasco I."/>
            <person name="Marino L."/>
            <person name="Pennuzzi G."/>
            <person name="Serrecchia L."/>
            <person name="Galante D."/>
            <person name="Pugliese N."/>
        </authorList>
    </citation>
    <scope>NUCLEOTIDE SEQUENCE</scope>
    <source>
        <strain evidence="6">PraFG1</strain>
    </source>
</reference>
<dbReference type="InterPro" id="IPR050263">
    <property type="entry name" value="Bact_Fimbrial_Adh_Pro"/>
</dbReference>
<dbReference type="PANTHER" id="PTHR33420">
    <property type="entry name" value="FIMBRIAL SUBUNIT ELFA-RELATED"/>
    <property type="match status" value="1"/>
</dbReference>
<evidence type="ECO:0000313" key="7">
    <source>
        <dbReference type="Proteomes" id="UP000829560"/>
    </source>
</evidence>
<dbReference type="AlphaFoldDB" id="A0AAT9PHL9"/>
<dbReference type="SUPFAM" id="SSF49401">
    <property type="entry name" value="Bacterial adhesins"/>
    <property type="match status" value="1"/>
</dbReference>
<dbReference type="RefSeq" id="WP_338412185.1">
    <property type="nucleotide sequence ID" value="NZ_CP093310.2"/>
</dbReference>
<keyword evidence="4" id="KW-0281">Fimbrium</keyword>
<comment type="similarity">
    <text evidence="2">Belongs to the fimbrial protein family.</text>
</comment>
<evidence type="ECO:0000313" key="6">
    <source>
        <dbReference type="EMBL" id="UNK06588.2"/>
    </source>
</evidence>
<evidence type="ECO:0000256" key="5">
    <source>
        <dbReference type="SAM" id="SignalP"/>
    </source>
</evidence>